<gene>
    <name evidence="1" type="ORF">OLEA9_A087180</name>
</gene>
<dbReference type="Proteomes" id="UP000594638">
    <property type="component" value="Unassembled WGS sequence"/>
</dbReference>
<dbReference type="OrthoDB" id="1720121at2759"/>
<dbReference type="GO" id="GO:0009099">
    <property type="term" value="P:L-valine biosynthetic process"/>
    <property type="evidence" value="ECO:0007669"/>
    <property type="project" value="TreeGrafter"/>
</dbReference>
<comment type="caution">
    <text evidence="1">The sequence shown here is derived from an EMBL/GenBank/DDBJ whole genome shotgun (WGS) entry which is preliminary data.</text>
</comment>
<accession>A0A8S0QG20</accession>
<dbReference type="InterPro" id="IPR013023">
    <property type="entry name" value="KARI"/>
</dbReference>
<dbReference type="GO" id="GO:0009097">
    <property type="term" value="P:isoleucine biosynthetic process"/>
    <property type="evidence" value="ECO:0007669"/>
    <property type="project" value="TreeGrafter"/>
</dbReference>
<reference evidence="1 2" key="1">
    <citation type="submission" date="2019-12" db="EMBL/GenBank/DDBJ databases">
        <authorList>
            <person name="Alioto T."/>
            <person name="Alioto T."/>
            <person name="Gomez Garrido J."/>
        </authorList>
    </citation>
    <scope>NUCLEOTIDE SEQUENCE [LARGE SCALE GENOMIC DNA]</scope>
</reference>
<dbReference type="PANTHER" id="PTHR21371">
    <property type="entry name" value="KETOL-ACID REDUCTOISOMERASE, MITOCHONDRIAL"/>
    <property type="match status" value="1"/>
</dbReference>
<dbReference type="AlphaFoldDB" id="A0A8S0QG20"/>
<evidence type="ECO:0000313" key="2">
    <source>
        <dbReference type="Proteomes" id="UP000594638"/>
    </source>
</evidence>
<dbReference type="GO" id="GO:0005739">
    <property type="term" value="C:mitochondrion"/>
    <property type="evidence" value="ECO:0007669"/>
    <property type="project" value="TreeGrafter"/>
</dbReference>
<dbReference type="PANTHER" id="PTHR21371:SF1">
    <property type="entry name" value="KETOL-ACID REDUCTOISOMERASE, MITOCHONDRIAL"/>
    <property type="match status" value="1"/>
</dbReference>
<organism evidence="1 2">
    <name type="scientific">Olea europaea subsp. europaea</name>
    <dbReference type="NCBI Taxonomy" id="158383"/>
    <lineage>
        <taxon>Eukaryota</taxon>
        <taxon>Viridiplantae</taxon>
        <taxon>Streptophyta</taxon>
        <taxon>Embryophyta</taxon>
        <taxon>Tracheophyta</taxon>
        <taxon>Spermatophyta</taxon>
        <taxon>Magnoliopsida</taxon>
        <taxon>eudicotyledons</taxon>
        <taxon>Gunneridae</taxon>
        <taxon>Pentapetalae</taxon>
        <taxon>asterids</taxon>
        <taxon>lamiids</taxon>
        <taxon>Lamiales</taxon>
        <taxon>Oleaceae</taxon>
        <taxon>Oleeae</taxon>
        <taxon>Olea</taxon>
    </lineage>
</organism>
<protein>
    <submittedName>
        <fullName evidence="1">Ketol-acid reductoisomerase, chloroplastic</fullName>
    </submittedName>
</protein>
<dbReference type="GO" id="GO:0009507">
    <property type="term" value="C:chloroplast"/>
    <property type="evidence" value="ECO:0007669"/>
    <property type="project" value="TreeGrafter"/>
</dbReference>
<keyword evidence="2" id="KW-1185">Reference proteome</keyword>
<name>A0A8S0QG20_OLEEU</name>
<evidence type="ECO:0000313" key="1">
    <source>
        <dbReference type="EMBL" id="CAA2964703.1"/>
    </source>
</evidence>
<dbReference type="GO" id="GO:0004455">
    <property type="term" value="F:ketol-acid reductoisomerase activity"/>
    <property type="evidence" value="ECO:0007669"/>
    <property type="project" value="TreeGrafter"/>
</dbReference>
<sequence length="108" mass="11880">MEPAETYGTVSLAMIGATVDIRCISKKTHNSCISKGNVIYVRMLYVQVKEIDGAGINLSFFVHQDCASMSLWKVDVDGGATYVALGSPFTFATTLELQYRMTFLGREV</sequence>
<dbReference type="Gramene" id="OE9A087180T1">
    <property type="protein sequence ID" value="OE9A087180C1"/>
    <property type="gene ID" value="OE9A087180"/>
</dbReference>
<proteinExistence type="predicted"/>
<dbReference type="EMBL" id="CACTIH010001828">
    <property type="protein sequence ID" value="CAA2964703.1"/>
    <property type="molecule type" value="Genomic_DNA"/>
</dbReference>